<keyword evidence="1 2" id="KW-0732">Signal</keyword>
<gene>
    <name evidence="3" type="primary">dctP</name>
    <name evidence="3" type="ORF">LJ725_00435</name>
</gene>
<protein>
    <submittedName>
        <fullName evidence="3">TRAP transporter substrate-binding protein DctP</fullName>
    </submittedName>
</protein>
<dbReference type="InterPro" id="IPR018389">
    <property type="entry name" value="DctP_fam"/>
</dbReference>
<proteinExistence type="predicted"/>
<dbReference type="RefSeq" id="WP_230548654.1">
    <property type="nucleotide sequence ID" value="NZ_JAJISD010000001.1"/>
</dbReference>
<sequence>MTGVFRRIVLGTTVGAALAAFSIPASAQQETWKVGSAAQPGSSLLTIVEESVANWNKVPGVKVERQFVASEQELAQQVLRGRLQMASISFAGISPAGFPEAALVNVPFLWANEAERNYVLDGTVWKYMTRLFEAKGLVAIGIGEVGWNGVVCKTACPTPESLKGLKARVAPTPASRMFWSAMGANGVQMPLSELFPALQQSLVVAADLPFPYYVTTPARESAPFYYDLRHLHHPSLVVANKAAWDKLTPAQQQGIRDGVLPVAQQRKMVADEIAEKVKEFRAKGGTYVELNQAQRDAYRKLVESKQMELVSSMGGKSTELFDLMQAARREFQQRRGTLN</sequence>
<comment type="caution">
    <text evidence="3">The sequence shown here is derived from an EMBL/GenBank/DDBJ whole genome shotgun (WGS) entry which is preliminary data.</text>
</comment>
<dbReference type="Proteomes" id="UP001198862">
    <property type="component" value="Unassembled WGS sequence"/>
</dbReference>
<dbReference type="EMBL" id="JAJISD010000001">
    <property type="protein sequence ID" value="MCC8427418.1"/>
    <property type="molecule type" value="Genomic_DNA"/>
</dbReference>
<dbReference type="InterPro" id="IPR038404">
    <property type="entry name" value="TRAP_DctP_sf"/>
</dbReference>
<reference evidence="3 4" key="1">
    <citation type="submission" date="2021-11" db="EMBL/GenBank/DDBJ databases">
        <authorList>
            <person name="Lee D.-H."/>
            <person name="Kim S.-B."/>
        </authorList>
    </citation>
    <scope>NUCLEOTIDE SEQUENCE [LARGE SCALE GENOMIC DNA]</scope>
    <source>
        <strain evidence="3 4">KCTC 52223</strain>
    </source>
</reference>
<feature type="chain" id="PRO_5046668001" evidence="2">
    <location>
        <begin position="28"/>
        <end position="339"/>
    </location>
</feature>
<name>A0ABS8KMX6_9HYPH</name>
<organism evidence="3 4">
    <name type="scientific">Reyranella aquatilis</name>
    <dbReference type="NCBI Taxonomy" id="2035356"/>
    <lineage>
        <taxon>Bacteria</taxon>
        <taxon>Pseudomonadati</taxon>
        <taxon>Pseudomonadota</taxon>
        <taxon>Alphaproteobacteria</taxon>
        <taxon>Hyphomicrobiales</taxon>
        <taxon>Reyranellaceae</taxon>
        <taxon>Reyranella</taxon>
    </lineage>
</organism>
<evidence type="ECO:0000256" key="1">
    <source>
        <dbReference type="ARBA" id="ARBA00022729"/>
    </source>
</evidence>
<dbReference type="Gene3D" id="3.40.190.170">
    <property type="entry name" value="Bacterial extracellular solute-binding protein, family 7"/>
    <property type="match status" value="1"/>
</dbReference>
<accession>A0ABS8KMX6</accession>
<dbReference type="PANTHER" id="PTHR33376:SF5">
    <property type="entry name" value="EXTRACYTOPLASMIC SOLUTE RECEPTOR PROTEIN"/>
    <property type="match status" value="1"/>
</dbReference>
<evidence type="ECO:0000313" key="3">
    <source>
        <dbReference type="EMBL" id="MCC8427418.1"/>
    </source>
</evidence>
<keyword evidence="4" id="KW-1185">Reference proteome</keyword>
<evidence type="ECO:0000313" key="4">
    <source>
        <dbReference type="Proteomes" id="UP001198862"/>
    </source>
</evidence>
<dbReference type="PANTHER" id="PTHR33376">
    <property type="match status" value="1"/>
</dbReference>
<dbReference type="Pfam" id="PF03480">
    <property type="entry name" value="DctP"/>
    <property type="match status" value="1"/>
</dbReference>
<feature type="signal peptide" evidence="2">
    <location>
        <begin position="1"/>
        <end position="27"/>
    </location>
</feature>
<dbReference type="NCBIfam" id="NF037995">
    <property type="entry name" value="TRAP_S1"/>
    <property type="match status" value="1"/>
</dbReference>
<dbReference type="CDD" id="cd13603">
    <property type="entry name" value="PBP2_TRAP_Siap_TeaA_like"/>
    <property type="match status" value="1"/>
</dbReference>
<evidence type="ECO:0000256" key="2">
    <source>
        <dbReference type="SAM" id="SignalP"/>
    </source>
</evidence>